<feature type="compositionally biased region" description="Basic and acidic residues" evidence="1">
    <location>
        <begin position="38"/>
        <end position="53"/>
    </location>
</feature>
<name>A0A8J5D257_CHIOP</name>
<dbReference type="AlphaFoldDB" id="A0A8J5D257"/>
<reference evidence="2" key="1">
    <citation type="submission" date="2020-07" db="EMBL/GenBank/DDBJ databases">
        <title>The High-quality genome of the commercially important snow crab, Chionoecetes opilio.</title>
        <authorList>
            <person name="Jeong J.-H."/>
            <person name="Ryu S."/>
        </authorList>
    </citation>
    <scope>NUCLEOTIDE SEQUENCE</scope>
    <source>
        <strain evidence="2">MADBK_172401_WGS</strain>
        <tissue evidence="2">Digestive gland</tissue>
    </source>
</reference>
<gene>
    <name evidence="2" type="ORF">GWK47_031363</name>
</gene>
<comment type="caution">
    <text evidence="2">The sequence shown here is derived from an EMBL/GenBank/DDBJ whole genome shotgun (WGS) entry which is preliminary data.</text>
</comment>
<feature type="region of interest" description="Disordered" evidence="1">
    <location>
        <begin position="9"/>
        <end position="86"/>
    </location>
</feature>
<keyword evidence="3" id="KW-1185">Reference proteome</keyword>
<accession>A0A8J5D257</accession>
<dbReference type="Proteomes" id="UP000770661">
    <property type="component" value="Unassembled WGS sequence"/>
</dbReference>
<feature type="compositionally biased region" description="Polar residues" evidence="1">
    <location>
        <begin position="115"/>
        <end position="124"/>
    </location>
</feature>
<evidence type="ECO:0000256" key="1">
    <source>
        <dbReference type="SAM" id="MobiDB-lite"/>
    </source>
</evidence>
<proteinExistence type="predicted"/>
<evidence type="ECO:0000313" key="2">
    <source>
        <dbReference type="EMBL" id="KAG0728956.1"/>
    </source>
</evidence>
<organism evidence="2 3">
    <name type="scientific">Chionoecetes opilio</name>
    <name type="common">Atlantic snow crab</name>
    <name type="synonym">Cancer opilio</name>
    <dbReference type="NCBI Taxonomy" id="41210"/>
    <lineage>
        <taxon>Eukaryota</taxon>
        <taxon>Metazoa</taxon>
        <taxon>Ecdysozoa</taxon>
        <taxon>Arthropoda</taxon>
        <taxon>Crustacea</taxon>
        <taxon>Multicrustacea</taxon>
        <taxon>Malacostraca</taxon>
        <taxon>Eumalacostraca</taxon>
        <taxon>Eucarida</taxon>
        <taxon>Decapoda</taxon>
        <taxon>Pleocyemata</taxon>
        <taxon>Brachyura</taxon>
        <taxon>Eubrachyura</taxon>
        <taxon>Majoidea</taxon>
        <taxon>Majidae</taxon>
        <taxon>Chionoecetes</taxon>
    </lineage>
</organism>
<dbReference type="EMBL" id="JACEEZ010001625">
    <property type="protein sequence ID" value="KAG0728956.1"/>
    <property type="molecule type" value="Genomic_DNA"/>
</dbReference>
<protein>
    <submittedName>
        <fullName evidence="2">Uncharacterized protein</fullName>
    </submittedName>
</protein>
<feature type="region of interest" description="Disordered" evidence="1">
    <location>
        <begin position="101"/>
        <end position="124"/>
    </location>
</feature>
<sequence length="153" mass="17025">MPKTFLRITNGGEKWQGGVAPSWWGKGKTMRMRSWAGKSERRKGERERREVRDWGPFPDSSSPSSDLSRENSPFGGKIIAGQQLPQKREVTREVVFSARGKNLSGRKATPLPQAVVSSSGLTPASRSTLAIQMMTGRRLGRHQDFPSYKKGPL</sequence>
<evidence type="ECO:0000313" key="3">
    <source>
        <dbReference type="Proteomes" id="UP000770661"/>
    </source>
</evidence>